<reference evidence="2" key="2">
    <citation type="submission" date="2020-10" db="EMBL/GenBank/DDBJ databases">
        <authorList>
            <person name="Cooper E.A."/>
            <person name="Brenton Z.W."/>
            <person name="Flinn B.S."/>
            <person name="Jenkins J."/>
            <person name="Shu S."/>
            <person name="Flowers D."/>
            <person name="Luo F."/>
            <person name="Wang Y."/>
            <person name="Xia P."/>
            <person name="Barry K."/>
            <person name="Daum C."/>
            <person name="Lipzen A."/>
            <person name="Yoshinaga Y."/>
            <person name="Schmutz J."/>
            <person name="Saski C."/>
            <person name="Vermerris W."/>
            <person name="Kresovich S."/>
        </authorList>
    </citation>
    <scope>NUCLEOTIDE SEQUENCE</scope>
</reference>
<dbReference type="AlphaFoldDB" id="A0A921UC58"/>
<gene>
    <name evidence="2" type="ORF">BDA96_06G163600</name>
</gene>
<comment type="caution">
    <text evidence="2">The sequence shown here is derived from an EMBL/GenBank/DDBJ whole genome shotgun (WGS) entry which is preliminary data.</text>
</comment>
<reference evidence="2" key="1">
    <citation type="journal article" date="2019" name="BMC Genomics">
        <title>A new reference genome for Sorghum bicolor reveals high levels of sequence similarity between sweet and grain genotypes: implications for the genetics of sugar metabolism.</title>
        <authorList>
            <person name="Cooper E.A."/>
            <person name="Brenton Z.W."/>
            <person name="Flinn B.S."/>
            <person name="Jenkins J."/>
            <person name="Shu S."/>
            <person name="Flowers D."/>
            <person name="Luo F."/>
            <person name="Wang Y."/>
            <person name="Xia P."/>
            <person name="Barry K."/>
            <person name="Daum C."/>
            <person name="Lipzen A."/>
            <person name="Yoshinaga Y."/>
            <person name="Schmutz J."/>
            <person name="Saski C."/>
            <person name="Vermerris W."/>
            <person name="Kresovich S."/>
        </authorList>
    </citation>
    <scope>NUCLEOTIDE SEQUENCE</scope>
</reference>
<dbReference type="Proteomes" id="UP000807115">
    <property type="component" value="Chromosome 6"/>
</dbReference>
<evidence type="ECO:0000256" key="1">
    <source>
        <dbReference type="SAM" id="MobiDB-lite"/>
    </source>
</evidence>
<sequence>MRPRGAVAERRRRFVRAREEASWHGRLVLLPSSALAWPSLLPKSFPAYPRKQRRGRGSPSQPIREKHVSSSARRTASPSPPTCSRWCVRAGSWRCSIELVVNLPPPRHFDGVESTSEIPFGRFQARRSVSPRLQRPSTSCHSRSPVLLLHRKASTTTSISMKASESAGTVILPFSFV</sequence>
<protein>
    <submittedName>
        <fullName evidence="2">Uncharacterized protein</fullName>
    </submittedName>
</protein>
<evidence type="ECO:0000313" key="3">
    <source>
        <dbReference type="Proteomes" id="UP000807115"/>
    </source>
</evidence>
<evidence type="ECO:0000313" key="2">
    <source>
        <dbReference type="EMBL" id="KAG0526647.1"/>
    </source>
</evidence>
<proteinExistence type="predicted"/>
<name>A0A921UC58_SORBI</name>
<dbReference type="EMBL" id="CM027685">
    <property type="protein sequence ID" value="KAG0526647.1"/>
    <property type="molecule type" value="Genomic_DNA"/>
</dbReference>
<organism evidence="2 3">
    <name type="scientific">Sorghum bicolor</name>
    <name type="common">Sorghum</name>
    <name type="synonym">Sorghum vulgare</name>
    <dbReference type="NCBI Taxonomy" id="4558"/>
    <lineage>
        <taxon>Eukaryota</taxon>
        <taxon>Viridiplantae</taxon>
        <taxon>Streptophyta</taxon>
        <taxon>Embryophyta</taxon>
        <taxon>Tracheophyta</taxon>
        <taxon>Spermatophyta</taxon>
        <taxon>Magnoliopsida</taxon>
        <taxon>Liliopsida</taxon>
        <taxon>Poales</taxon>
        <taxon>Poaceae</taxon>
        <taxon>PACMAD clade</taxon>
        <taxon>Panicoideae</taxon>
        <taxon>Andropogonodae</taxon>
        <taxon>Andropogoneae</taxon>
        <taxon>Sorghinae</taxon>
        <taxon>Sorghum</taxon>
    </lineage>
</organism>
<feature type="region of interest" description="Disordered" evidence="1">
    <location>
        <begin position="47"/>
        <end position="83"/>
    </location>
</feature>
<accession>A0A921UC58</accession>